<dbReference type="EMBL" id="CP071868">
    <property type="protein sequence ID" value="QTE30240.1"/>
    <property type="molecule type" value="Genomic_DNA"/>
</dbReference>
<proteinExistence type="predicted"/>
<name>A0A8A4ZE24_9MICO</name>
<dbReference type="Proteomes" id="UP000663937">
    <property type="component" value="Chromosome"/>
</dbReference>
<organism evidence="2 3">
    <name type="scientific">Pengzhenrongella sicca</name>
    <dbReference type="NCBI Taxonomy" id="2819238"/>
    <lineage>
        <taxon>Bacteria</taxon>
        <taxon>Bacillati</taxon>
        <taxon>Actinomycetota</taxon>
        <taxon>Actinomycetes</taxon>
        <taxon>Micrococcales</taxon>
        <taxon>Pengzhenrongella</taxon>
    </lineage>
</organism>
<accession>A0A8A4ZE24</accession>
<dbReference type="RefSeq" id="WP_227424566.1">
    <property type="nucleotide sequence ID" value="NZ_CP071868.1"/>
</dbReference>
<keyword evidence="1" id="KW-0175">Coiled coil</keyword>
<feature type="coiled-coil region" evidence="1">
    <location>
        <begin position="197"/>
        <end position="231"/>
    </location>
</feature>
<dbReference type="AlphaFoldDB" id="A0A8A4ZE24"/>
<evidence type="ECO:0000256" key="1">
    <source>
        <dbReference type="SAM" id="Coils"/>
    </source>
</evidence>
<evidence type="ECO:0000313" key="3">
    <source>
        <dbReference type="Proteomes" id="UP000663937"/>
    </source>
</evidence>
<gene>
    <name evidence="2" type="ORF">J4E96_04330</name>
</gene>
<sequence>MHRNSTGHDTGFTPFDGRGWASRRVGRLNRVPAELFVSLAPRREDVILHRALGGLSQPRFLEVTADPNALSRCVALESRGWVGTTVAVDSLHTQPPSSAEPLHAVLIGVADPTGAVVGALDLLTVRPWIAVLAAPAATRSAPAEAASGLALLLAAGYEPALFDGAAQYLVAPEHSAALLAQVDHPAGPDDSFQTLEVSELERRLREVEAERADLKTRIAALEQENTTWRARAMERWSEAAIEYAGRGRSNEAIAAELTALHQTLSWRITRPLRVVKTILNRSARKARADAATR</sequence>
<keyword evidence="3" id="KW-1185">Reference proteome</keyword>
<protein>
    <submittedName>
        <fullName evidence="2">Uncharacterized protein</fullName>
    </submittedName>
</protein>
<dbReference type="KEGG" id="psic:J4E96_04330"/>
<evidence type="ECO:0000313" key="2">
    <source>
        <dbReference type="EMBL" id="QTE30240.1"/>
    </source>
</evidence>
<reference evidence="2" key="1">
    <citation type="submission" date="2021-03" db="EMBL/GenBank/DDBJ databases">
        <title>Pengzhenrongella sicca gen. nov., sp. nov., a new member of suborder Micrococcineae isolated from High-Arctic tundra soil.</title>
        <authorList>
            <person name="Peng F."/>
        </authorList>
    </citation>
    <scope>NUCLEOTIDE SEQUENCE</scope>
    <source>
        <strain evidence="2">LRZ-2</strain>
    </source>
</reference>